<dbReference type="Gene3D" id="1.20.5.110">
    <property type="match status" value="1"/>
</dbReference>
<dbReference type="GO" id="GO:0006886">
    <property type="term" value="P:intracellular protein transport"/>
    <property type="evidence" value="ECO:0007669"/>
    <property type="project" value="TreeGrafter"/>
</dbReference>
<comment type="similarity">
    <text evidence="1">Belongs to the syntaxin family.</text>
</comment>
<evidence type="ECO:0000313" key="7">
    <source>
        <dbReference type="Proteomes" id="UP001341281"/>
    </source>
</evidence>
<dbReference type="InterPro" id="IPR045242">
    <property type="entry name" value="Syntaxin"/>
</dbReference>
<dbReference type="GO" id="GO:0005886">
    <property type="term" value="C:plasma membrane"/>
    <property type="evidence" value="ECO:0007669"/>
    <property type="project" value="TreeGrafter"/>
</dbReference>
<keyword evidence="7" id="KW-1185">Reference proteome</keyword>
<dbReference type="EMBL" id="CP144752">
    <property type="protein sequence ID" value="WVZ88801.1"/>
    <property type="molecule type" value="Genomic_DNA"/>
</dbReference>
<evidence type="ECO:0000313" key="6">
    <source>
        <dbReference type="EMBL" id="WVZ88801.1"/>
    </source>
</evidence>
<dbReference type="Pfam" id="PF00804">
    <property type="entry name" value="Syntaxin"/>
    <property type="match status" value="1"/>
</dbReference>
<dbReference type="GO" id="GO:0048278">
    <property type="term" value="P:vesicle docking"/>
    <property type="evidence" value="ECO:0007669"/>
    <property type="project" value="TreeGrafter"/>
</dbReference>
<dbReference type="SUPFAM" id="SSF47661">
    <property type="entry name" value="t-snare proteins"/>
    <property type="match status" value="1"/>
</dbReference>
<evidence type="ECO:0000256" key="1">
    <source>
        <dbReference type="ARBA" id="ARBA00009063"/>
    </source>
</evidence>
<evidence type="ECO:0000259" key="5">
    <source>
        <dbReference type="PROSITE" id="PS50192"/>
    </source>
</evidence>
<dbReference type="GO" id="GO:0006906">
    <property type="term" value="P:vesicle fusion"/>
    <property type="evidence" value="ECO:0007669"/>
    <property type="project" value="TreeGrafter"/>
</dbReference>
<dbReference type="GO" id="GO:0006887">
    <property type="term" value="P:exocytosis"/>
    <property type="evidence" value="ECO:0007669"/>
    <property type="project" value="TreeGrafter"/>
</dbReference>
<dbReference type="InterPro" id="IPR010989">
    <property type="entry name" value="SNARE"/>
</dbReference>
<dbReference type="AlphaFoldDB" id="A0AAQ3UBU3"/>
<feature type="transmembrane region" description="Helical" evidence="4">
    <location>
        <begin position="248"/>
        <end position="273"/>
    </location>
</feature>
<dbReference type="GO" id="GO:0000149">
    <property type="term" value="F:SNARE binding"/>
    <property type="evidence" value="ECO:0007669"/>
    <property type="project" value="TreeGrafter"/>
</dbReference>
<feature type="coiled-coil region" evidence="3">
    <location>
        <begin position="32"/>
        <end position="66"/>
    </location>
</feature>
<proteinExistence type="inferred from homology"/>
<keyword evidence="2" id="KW-0813">Transport</keyword>
<dbReference type="GO" id="GO:0005484">
    <property type="term" value="F:SNAP receptor activity"/>
    <property type="evidence" value="ECO:0007669"/>
    <property type="project" value="TreeGrafter"/>
</dbReference>
<organism evidence="6 7">
    <name type="scientific">Paspalum notatum var. saurae</name>
    <dbReference type="NCBI Taxonomy" id="547442"/>
    <lineage>
        <taxon>Eukaryota</taxon>
        <taxon>Viridiplantae</taxon>
        <taxon>Streptophyta</taxon>
        <taxon>Embryophyta</taxon>
        <taxon>Tracheophyta</taxon>
        <taxon>Spermatophyta</taxon>
        <taxon>Magnoliopsida</taxon>
        <taxon>Liliopsida</taxon>
        <taxon>Poales</taxon>
        <taxon>Poaceae</taxon>
        <taxon>PACMAD clade</taxon>
        <taxon>Panicoideae</taxon>
        <taxon>Andropogonodae</taxon>
        <taxon>Paspaleae</taxon>
        <taxon>Paspalinae</taxon>
        <taxon>Paspalum</taxon>
    </lineage>
</organism>
<sequence length="295" mass="30217">MNDLMTDSFVAAAAKTQKGGAPAGSGADPPELRAFLAEADAAKTEMAALRDELSRLRSAHEASKNAVVVSVAGRAATQAALVRLLGSARRLRARLASMDRRAPAPAAQAAAGLRGRVHDLTADVQALRRQVSAERRGDAARRYLAVTGDAPTEAQLDGLLAGADSDSDAALLSTPGGGAEQEEVAEVERGLMELQQLFLDMAALVEAQGAPLDDIERHVGEAAGDVAAAEAELSAARRLQGAARRRRVCLAGGIAALLLVAVAVAVVVALVLARRAGGGAGKLVLLQLAADLPVR</sequence>
<reference evidence="6 7" key="1">
    <citation type="submission" date="2024-02" db="EMBL/GenBank/DDBJ databases">
        <title>High-quality chromosome-scale genome assembly of Pensacola bahiagrass (Paspalum notatum Flugge var. saurae).</title>
        <authorList>
            <person name="Vega J.M."/>
            <person name="Podio M."/>
            <person name="Orjuela J."/>
            <person name="Siena L.A."/>
            <person name="Pessino S.C."/>
            <person name="Combes M.C."/>
            <person name="Mariac C."/>
            <person name="Albertini E."/>
            <person name="Pupilli F."/>
            <person name="Ortiz J.P.A."/>
            <person name="Leblanc O."/>
        </authorList>
    </citation>
    <scope>NUCLEOTIDE SEQUENCE [LARGE SCALE GENOMIC DNA]</scope>
    <source>
        <strain evidence="6">R1</strain>
        <tissue evidence="6">Leaf</tissue>
    </source>
</reference>
<dbReference type="GO" id="GO:0012505">
    <property type="term" value="C:endomembrane system"/>
    <property type="evidence" value="ECO:0007669"/>
    <property type="project" value="TreeGrafter"/>
</dbReference>
<dbReference type="PROSITE" id="PS50192">
    <property type="entry name" value="T_SNARE"/>
    <property type="match status" value="1"/>
</dbReference>
<keyword evidence="3" id="KW-0175">Coiled coil</keyword>
<keyword evidence="4" id="KW-1133">Transmembrane helix</keyword>
<keyword evidence="2" id="KW-0653">Protein transport</keyword>
<accession>A0AAQ3UBU3</accession>
<dbReference type="PANTHER" id="PTHR19957">
    <property type="entry name" value="SYNTAXIN"/>
    <property type="match status" value="1"/>
</dbReference>
<evidence type="ECO:0000256" key="3">
    <source>
        <dbReference type="SAM" id="Coils"/>
    </source>
</evidence>
<dbReference type="InterPro" id="IPR000727">
    <property type="entry name" value="T_SNARE_dom"/>
</dbReference>
<gene>
    <name evidence="6" type="ORF">U9M48_035274</name>
</gene>
<dbReference type="GO" id="GO:0031201">
    <property type="term" value="C:SNARE complex"/>
    <property type="evidence" value="ECO:0007669"/>
    <property type="project" value="TreeGrafter"/>
</dbReference>
<name>A0AAQ3UBU3_PASNO</name>
<dbReference type="InterPro" id="IPR006011">
    <property type="entry name" value="Syntaxin_N"/>
</dbReference>
<protein>
    <recommendedName>
        <fullName evidence="5">t-SNARE coiled-coil homology domain-containing protein</fullName>
    </recommendedName>
</protein>
<keyword evidence="4" id="KW-0812">Transmembrane</keyword>
<feature type="domain" description="T-SNARE coiled-coil homology" evidence="5">
    <location>
        <begin position="182"/>
        <end position="236"/>
    </location>
</feature>
<dbReference type="PANTHER" id="PTHR19957:SF266">
    <property type="entry name" value="OS12G0192300 PROTEIN"/>
    <property type="match status" value="1"/>
</dbReference>
<dbReference type="Proteomes" id="UP001341281">
    <property type="component" value="Chromosome 08"/>
</dbReference>
<evidence type="ECO:0000256" key="4">
    <source>
        <dbReference type="SAM" id="Phobius"/>
    </source>
</evidence>
<evidence type="ECO:0000256" key="2">
    <source>
        <dbReference type="ARBA" id="ARBA00022927"/>
    </source>
</evidence>
<keyword evidence="4" id="KW-0472">Membrane</keyword>